<proteinExistence type="predicted"/>
<dbReference type="RefSeq" id="WP_344720129.1">
    <property type="nucleotide sequence ID" value="NZ_BAAAYG010000005.1"/>
</dbReference>
<gene>
    <name evidence="1" type="ORF">GCM10020260_16590</name>
</gene>
<comment type="caution">
    <text evidence="1">The sequence shown here is derived from an EMBL/GenBank/DDBJ whole genome shotgun (WGS) entry which is preliminary data.</text>
</comment>
<evidence type="ECO:0000313" key="1">
    <source>
        <dbReference type="EMBL" id="GAA3284971.1"/>
    </source>
</evidence>
<accession>A0ABP6RFW8</accession>
<reference evidence="2" key="1">
    <citation type="journal article" date="2019" name="Int. J. Syst. Evol. Microbiol.">
        <title>The Global Catalogue of Microorganisms (GCM) 10K type strain sequencing project: providing services to taxonomists for standard genome sequencing and annotation.</title>
        <authorList>
            <consortium name="The Broad Institute Genomics Platform"/>
            <consortium name="The Broad Institute Genome Sequencing Center for Infectious Disease"/>
            <person name="Wu L."/>
            <person name="Ma J."/>
        </authorList>
    </citation>
    <scope>NUCLEOTIDE SEQUENCE [LARGE SCALE GENOMIC DNA]</scope>
    <source>
        <strain evidence="2">JCM 11483</strain>
    </source>
</reference>
<sequence>MGSTNHHDTFIQVAEDCPVAEARVPTAGRATPSVAERQHRILTERPYELTSDELLFHVHLLRQRVPDDRITAERETFFASSRACLRASPLGRRHGWGLHHDAEGRVALVPLGSEEYRRLADDSDLRQLKAMRSTRAG</sequence>
<dbReference type="EMBL" id="BAAAYG010000005">
    <property type="protein sequence ID" value="GAA3284971.1"/>
    <property type="molecule type" value="Genomic_DNA"/>
</dbReference>
<protein>
    <submittedName>
        <fullName evidence="1">DUF6157 family protein</fullName>
    </submittedName>
</protein>
<dbReference type="InterPro" id="IPR046155">
    <property type="entry name" value="DUF6157"/>
</dbReference>
<keyword evidence="2" id="KW-1185">Reference proteome</keyword>
<dbReference type="Pfam" id="PF19654">
    <property type="entry name" value="DUF6157"/>
    <property type="match status" value="1"/>
</dbReference>
<dbReference type="Proteomes" id="UP001501736">
    <property type="component" value="Unassembled WGS sequence"/>
</dbReference>
<organism evidence="1 2">
    <name type="scientific">Nesterenkonia halobia</name>
    <dbReference type="NCBI Taxonomy" id="37922"/>
    <lineage>
        <taxon>Bacteria</taxon>
        <taxon>Bacillati</taxon>
        <taxon>Actinomycetota</taxon>
        <taxon>Actinomycetes</taxon>
        <taxon>Micrococcales</taxon>
        <taxon>Micrococcaceae</taxon>
        <taxon>Nesterenkonia</taxon>
    </lineage>
</organism>
<evidence type="ECO:0000313" key="2">
    <source>
        <dbReference type="Proteomes" id="UP001501736"/>
    </source>
</evidence>
<name>A0ABP6RFW8_9MICC</name>